<dbReference type="RefSeq" id="WP_176277910.1">
    <property type="nucleotide sequence ID" value="NZ_JABWMH010000001.1"/>
</dbReference>
<feature type="signal peptide" evidence="2">
    <location>
        <begin position="1"/>
        <end position="29"/>
    </location>
</feature>
<name>A0ABX2MY03_9SPHN</name>
<evidence type="ECO:0000313" key="4">
    <source>
        <dbReference type="Proteomes" id="UP000652427"/>
    </source>
</evidence>
<accession>A0ABX2MY03</accession>
<feature type="compositionally biased region" description="Basic and acidic residues" evidence="1">
    <location>
        <begin position="124"/>
        <end position="133"/>
    </location>
</feature>
<evidence type="ECO:0000256" key="1">
    <source>
        <dbReference type="SAM" id="MobiDB-lite"/>
    </source>
</evidence>
<evidence type="ECO:0000256" key="2">
    <source>
        <dbReference type="SAM" id="SignalP"/>
    </source>
</evidence>
<gene>
    <name evidence="3" type="ORF">HUO14_00270</name>
</gene>
<comment type="caution">
    <text evidence="3">The sequence shown here is derived from an EMBL/GenBank/DDBJ whole genome shotgun (WGS) entry which is preliminary data.</text>
</comment>
<keyword evidence="4" id="KW-1185">Reference proteome</keyword>
<protein>
    <submittedName>
        <fullName evidence="3">Uncharacterized protein</fullName>
    </submittedName>
</protein>
<keyword evidence="2" id="KW-0732">Signal</keyword>
<sequence>MMIDKRNFRLMAASGFAAALILPAMASHAHDTRIHRDREWSETLARDIKIQVKAGMAEAAVGMEKGAEEMLRGANRMEAYADRLERDSAFREREAARQNGWRDGKVTAQQLLESAPEMRAGAGKMREGAEKMRAGAVKMRRGEAH</sequence>
<organism evidence="3 4">
    <name type="scientific">Parasphingorhabdus flavimaris</name>
    <dbReference type="NCBI Taxonomy" id="266812"/>
    <lineage>
        <taxon>Bacteria</taxon>
        <taxon>Pseudomonadati</taxon>
        <taxon>Pseudomonadota</taxon>
        <taxon>Alphaproteobacteria</taxon>
        <taxon>Sphingomonadales</taxon>
        <taxon>Sphingomonadaceae</taxon>
        <taxon>Parasphingorhabdus</taxon>
    </lineage>
</organism>
<feature type="chain" id="PRO_5045854426" evidence="2">
    <location>
        <begin position="30"/>
        <end position="145"/>
    </location>
</feature>
<feature type="region of interest" description="Disordered" evidence="1">
    <location>
        <begin position="119"/>
        <end position="145"/>
    </location>
</feature>
<evidence type="ECO:0000313" key="3">
    <source>
        <dbReference type="EMBL" id="NVD26332.1"/>
    </source>
</evidence>
<proteinExistence type="predicted"/>
<dbReference type="Proteomes" id="UP000652427">
    <property type="component" value="Unassembled WGS sequence"/>
</dbReference>
<dbReference type="EMBL" id="JABWMH010000001">
    <property type="protein sequence ID" value="NVD26332.1"/>
    <property type="molecule type" value="Genomic_DNA"/>
</dbReference>
<reference evidence="3 4" key="1">
    <citation type="submission" date="2020-06" db="EMBL/GenBank/DDBJ databases">
        <authorList>
            <person name="Kim S.-J."/>
            <person name="Park S.-J."/>
        </authorList>
    </citation>
    <scope>NUCLEOTIDE SEQUENCE [LARGE SCALE GENOMIC DNA]</scope>
    <source>
        <strain evidence="3 4">SW-151</strain>
    </source>
</reference>